<keyword evidence="8" id="KW-1185">Reference proteome</keyword>
<keyword evidence="2" id="KW-0808">Transferase</keyword>
<dbReference type="Gene3D" id="3.40.1190.20">
    <property type="match status" value="1"/>
</dbReference>
<dbReference type="InterPro" id="IPR050306">
    <property type="entry name" value="PfkB_Carbo_kinase"/>
</dbReference>
<evidence type="ECO:0000256" key="1">
    <source>
        <dbReference type="ARBA" id="ARBA00010688"/>
    </source>
</evidence>
<dbReference type="Proteomes" id="UP001157186">
    <property type="component" value="Unassembled WGS sequence"/>
</dbReference>
<evidence type="ECO:0000313" key="7">
    <source>
        <dbReference type="EMBL" id="GLX78696.1"/>
    </source>
</evidence>
<sequence length="316" mass="34193">MFSLLSFGEALVDFLPDNIEATSYTPLAGGAPANVAVAFAKLGGNSYFAGGISTDNFGTMLMQQLTEYGVNTSFVSQISDAISAIVLVGLDQTGERSFNFYRHHTADTQYTSADIANINWRDIGVFHFCSNTLTDETMYQNTLCAIKAAKSQNALISFDVNLRQQLWDDLTLLPARVSACIEKSDIIKLSKDEAQYLAQLQQLNIEQYTSQLLAQGVKLVVITDGANAVQFISPSFAGQQKVPEIKALDTTAAGDSFIASLLFYLTQYAGSNAIRVIQTIEKQALVTAAVKFASQCGALTCQRKGAFTALPLITEL</sequence>
<evidence type="ECO:0000259" key="6">
    <source>
        <dbReference type="Pfam" id="PF00294"/>
    </source>
</evidence>
<evidence type="ECO:0000256" key="2">
    <source>
        <dbReference type="ARBA" id="ARBA00022679"/>
    </source>
</evidence>
<evidence type="ECO:0000256" key="4">
    <source>
        <dbReference type="ARBA" id="ARBA00022777"/>
    </source>
</evidence>
<keyword evidence="3" id="KW-0547">Nucleotide-binding</keyword>
<protein>
    <submittedName>
        <fullName evidence="7">Fructokinase</fullName>
    </submittedName>
</protein>
<feature type="domain" description="Carbohydrate kinase PfkB" evidence="6">
    <location>
        <begin position="3"/>
        <end position="311"/>
    </location>
</feature>
<dbReference type="PANTHER" id="PTHR43085">
    <property type="entry name" value="HEXOKINASE FAMILY MEMBER"/>
    <property type="match status" value="1"/>
</dbReference>
<comment type="caution">
    <text evidence="7">The sequence shown here is derived from an EMBL/GenBank/DDBJ whole genome shotgun (WGS) entry which is preliminary data.</text>
</comment>
<organism evidence="7 8">
    <name type="scientific">Thalassotalea insulae</name>
    <dbReference type="NCBI Taxonomy" id="2056778"/>
    <lineage>
        <taxon>Bacteria</taxon>
        <taxon>Pseudomonadati</taxon>
        <taxon>Pseudomonadota</taxon>
        <taxon>Gammaproteobacteria</taxon>
        <taxon>Alteromonadales</taxon>
        <taxon>Colwelliaceae</taxon>
        <taxon>Thalassotalea</taxon>
    </lineage>
</organism>
<evidence type="ECO:0000256" key="5">
    <source>
        <dbReference type="ARBA" id="ARBA00022840"/>
    </source>
</evidence>
<proteinExistence type="inferred from homology"/>
<gene>
    <name evidence="7" type="primary">scrK_2</name>
    <name evidence="7" type="ORF">tinsulaeT_20360</name>
</gene>
<keyword evidence="4" id="KW-0418">Kinase</keyword>
<dbReference type="EMBL" id="BSST01000001">
    <property type="protein sequence ID" value="GLX78696.1"/>
    <property type="molecule type" value="Genomic_DNA"/>
</dbReference>
<dbReference type="Pfam" id="PF00294">
    <property type="entry name" value="PfkB"/>
    <property type="match status" value="1"/>
</dbReference>
<dbReference type="RefSeq" id="WP_284244569.1">
    <property type="nucleotide sequence ID" value="NZ_BSST01000001.1"/>
</dbReference>
<evidence type="ECO:0000313" key="8">
    <source>
        <dbReference type="Proteomes" id="UP001157186"/>
    </source>
</evidence>
<reference evidence="7 8" key="1">
    <citation type="submission" date="2023-03" db="EMBL/GenBank/DDBJ databases">
        <title>Draft genome sequence of Thalassotalea insulae KCTC 62186T.</title>
        <authorList>
            <person name="Sawabe T."/>
        </authorList>
    </citation>
    <scope>NUCLEOTIDE SEQUENCE [LARGE SCALE GENOMIC DNA]</scope>
    <source>
        <strain evidence="7 8">KCTC 62186</strain>
    </source>
</reference>
<keyword evidence="5" id="KW-0067">ATP-binding</keyword>
<dbReference type="SUPFAM" id="SSF53613">
    <property type="entry name" value="Ribokinase-like"/>
    <property type="match status" value="1"/>
</dbReference>
<dbReference type="PANTHER" id="PTHR43085:SF1">
    <property type="entry name" value="PSEUDOURIDINE KINASE-RELATED"/>
    <property type="match status" value="1"/>
</dbReference>
<accession>A0ABQ6GX09</accession>
<dbReference type="InterPro" id="IPR029056">
    <property type="entry name" value="Ribokinase-like"/>
</dbReference>
<name>A0ABQ6GX09_9GAMM</name>
<dbReference type="CDD" id="cd01167">
    <property type="entry name" value="bac_FRK"/>
    <property type="match status" value="1"/>
</dbReference>
<evidence type="ECO:0000256" key="3">
    <source>
        <dbReference type="ARBA" id="ARBA00022741"/>
    </source>
</evidence>
<comment type="similarity">
    <text evidence="1">Belongs to the carbohydrate kinase PfkB family.</text>
</comment>
<dbReference type="InterPro" id="IPR011611">
    <property type="entry name" value="PfkB_dom"/>
</dbReference>